<keyword evidence="1" id="KW-0732">Signal</keyword>
<accession>A0A6A5DSK0</accession>
<dbReference type="EMBL" id="VHII01000018">
    <property type="protein sequence ID" value="KAF1376321.1"/>
    <property type="molecule type" value="Genomic_DNA"/>
</dbReference>
<evidence type="ECO:0000259" key="2">
    <source>
        <dbReference type="Pfam" id="PF20499"/>
    </source>
</evidence>
<name>A0A6A5DSK0_PERFL</name>
<keyword evidence="4" id="KW-1185">Reference proteome</keyword>
<comment type="caution">
    <text evidence="3">The sequence shown here is derived from an EMBL/GenBank/DDBJ whole genome shotgun (WGS) entry which is preliminary data.</text>
</comment>
<reference evidence="3 4" key="1">
    <citation type="submission" date="2019-06" db="EMBL/GenBank/DDBJ databases">
        <title>A chromosome-scale genome assembly of the European perch, Perca fluviatilis.</title>
        <authorList>
            <person name="Roques C."/>
            <person name="Zahm M."/>
            <person name="Cabau C."/>
            <person name="Klopp C."/>
            <person name="Bouchez O."/>
            <person name="Donnadieu C."/>
            <person name="Kuhl H."/>
            <person name="Gislard M."/>
            <person name="Guendouz S."/>
            <person name="Journot L."/>
            <person name="Haffray P."/>
            <person name="Bestin A."/>
            <person name="Morvezen R."/>
            <person name="Feron R."/>
            <person name="Wen M."/>
            <person name="Jouanno E."/>
            <person name="Herpin A."/>
            <person name="Schartl M."/>
            <person name="Postlethwait J."/>
            <person name="Schaerlinger B."/>
            <person name="Chardard D."/>
            <person name="Lecocq T."/>
            <person name="Poncet C."/>
            <person name="Jaffrelo L."/>
            <person name="Lampietro C."/>
            <person name="Guiguen Y."/>
        </authorList>
    </citation>
    <scope>NUCLEOTIDE SEQUENCE [LARGE SCALE GENOMIC DNA]</scope>
    <source>
        <tissue evidence="3">Blood</tissue>
    </source>
</reference>
<dbReference type="AlphaFoldDB" id="A0A6A5DSK0"/>
<sequence length="113" mass="12777">MQPVFLCFFACWLFLWMPHRILQMHLTFPQHLCTSTMIKAGLYRTHPEGPEGGHRASLGSCPQLTAANFQLYLRNTAEVHNLGNSASRLCNTLREAHRRCTSPCASSCWPCAQ</sequence>
<feature type="chain" id="PRO_5025457500" description="DUF6729 domain-containing protein" evidence="1">
    <location>
        <begin position="24"/>
        <end position="113"/>
    </location>
</feature>
<protein>
    <recommendedName>
        <fullName evidence="2">DUF6729 domain-containing protein</fullName>
    </recommendedName>
</protein>
<feature type="signal peptide" evidence="1">
    <location>
        <begin position="1"/>
        <end position="23"/>
    </location>
</feature>
<gene>
    <name evidence="3" type="ORF">PFLUV_G00210290</name>
</gene>
<proteinExistence type="predicted"/>
<evidence type="ECO:0000256" key="1">
    <source>
        <dbReference type="SAM" id="SignalP"/>
    </source>
</evidence>
<dbReference type="Pfam" id="PF20499">
    <property type="entry name" value="DUF6729"/>
    <property type="match status" value="1"/>
</dbReference>
<dbReference type="Proteomes" id="UP000465112">
    <property type="component" value="Unassembled WGS sequence"/>
</dbReference>
<organism evidence="3 4">
    <name type="scientific">Perca fluviatilis</name>
    <name type="common">European perch</name>
    <dbReference type="NCBI Taxonomy" id="8168"/>
    <lineage>
        <taxon>Eukaryota</taxon>
        <taxon>Metazoa</taxon>
        <taxon>Chordata</taxon>
        <taxon>Craniata</taxon>
        <taxon>Vertebrata</taxon>
        <taxon>Euteleostomi</taxon>
        <taxon>Actinopterygii</taxon>
        <taxon>Neopterygii</taxon>
        <taxon>Teleostei</taxon>
        <taxon>Neoteleostei</taxon>
        <taxon>Acanthomorphata</taxon>
        <taxon>Eupercaria</taxon>
        <taxon>Perciformes</taxon>
        <taxon>Percoidei</taxon>
        <taxon>Percidae</taxon>
        <taxon>Percinae</taxon>
        <taxon>Perca</taxon>
    </lineage>
</organism>
<evidence type="ECO:0000313" key="4">
    <source>
        <dbReference type="Proteomes" id="UP000465112"/>
    </source>
</evidence>
<feature type="domain" description="DUF6729" evidence="2">
    <location>
        <begin position="2"/>
        <end position="45"/>
    </location>
</feature>
<evidence type="ECO:0000313" key="3">
    <source>
        <dbReference type="EMBL" id="KAF1376321.1"/>
    </source>
</evidence>
<dbReference type="InterPro" id="IPR046616">
    <property type="entry name" value="DUF6729"/>
</dbReference>